<evidence type="ECO:0000313" key="2">
    <source>
        <dbReference type="EMBL" id="MBA4680291.1"/>
    </source>
</evidence>
<evidence type="ECO:0000259" key="1">
    <source>
        <dbReference type="SMART" id="SM00256"/>
    </source>
</evidence>
<dbReference type="SUPFAM" id="SSF81383">
    <property type="entry name" value="F-box domain"/>
    <property type="match status" value="1"/>
</dbReference>
<sequence length="164" mass="18907">MLNCKGWSSSKSYQQQGVVVTWWENMDFDTLREIFSRVPVNDLILNVSSVCSSWRTVCWDFLFWSHDVLNLSITGVGFDMTIFSGFASMADAILHSKVCFGDRESVDIYDKMAVELKELLWSVMEGYQVHRQGWTLSIKTIIIPFDLKISDAHLLYISERTPFS</sequence>
<feature type="domain" description="F-box" evidence="1">
    <location>
        <begin position="26"/>
        <end position="67"/>
    </location>
</feature>
<dbReference type="Gene3D" id="1.20.1280.50">
    <property type="match status" value="1"/>
</dbReference>
<dbReference type="SMART" id="SM00256">
    <property type="entry name" value="FBOX"/>
    <property type="match status" value="1"/>
</dbReference>
<dbReference type="AlphaFoldDB" id="A0A7C9B2E8"/>
<dbReference type="EMBL" id="GISG01286338">
    <property type="protein sequence ID" value="MBA4680291.1"/>
    <property type="molecule type" value="Transcribed_RNA"/>
</dbReference>
<reference evidence="2" key="1">
    <citation type="journal article" date="2013" name="J. Plant Res.">
        <title>Effect of fungi and light on seed germination of three Opuntia species from semiarid lands of central Mexico.</title>
        <authorList>
            <person name="Delgado-Sanchez P."/>
            <person name="Jimenez-Bremont J.F."/>
            <person name="Guerrero-Gonzalez Mde L."/>
            <person name="Flores J."/>
        </authorList>
    </citation>
    <scope>NUCLEOTIDE SEQUENCE</scope>
    <source>
        <tissue evidence="2">Cladode</tissue>
    </source>
</reference>
<organism evidence="2">
    <name type="scientific">Opuntia streptacantha</name>
    <name type="common">Prickly pear cactus</name>
    <name type="synonym">Opuntia cardona</name>
    <dbReference type="NCBI Taxonomy" id="393608"/>
    <lineage>
        <taxon>Eukaryota</taxon>
        <taxon>Viridiplantae</taxon>
        <taxon>Streptophyta</taxon>
        <taxon>Embryophyta</taxon>
        <taxon>Tracheophyta</taxon>
        <taxon>Spermatophyta</taxon>
        <taxon>Magnoliopsida</taxon>
        <taxon>eudicotyledons</taxon>
        <taxon>Gunneridae</taxon>
        <taxon>Pentapetalae</taxon>
        <taxon>Caryophyllales</taxon>
        <taxon>Cactineae</taxon>
        <taxon>Cactaceae</taxon>
        <taxon>Opuntioideae</taxon>
        <taxon>Opuntia</taxon>
    </lineage>
</organism>
<dbReference type="InterPro" id="IPR036047">
    <property type="entry name" value="F-box-like_dom_sf"/>
</dbReference>
<dbReference type="InterPro" id="IPR001810">
    <property type="entry name" value="F-box_dom"/>
</dbReference>
<protein>
    <recommendedName>
        <fullName evidence="1">F-box domain-containing protein</fullName>
    </recommendedName>
</protein>
<accession>A0A7C9B2E8</accession>
<reference evidence="2" key="2">
    <citation type="submission" date="2020-07" db="EMBL/GenBank/DDBJ databases">
        <authorList>
            <person name="Vera ALvarez R."/>
            <person name="Arias-Moreno D.M."/>
            <person name="Jimenez-Jacinto V."/>
            <person name="Jimenez-Bremont J.F."/>
            <person name="Swaminathan K."/>
            <person name="Moose S.P."/>
            <person name="Guerrero-Gonzalez M.L."/>
            <person name="Marino-Ramirez L."/>
            <person name="Landsman D."/>
            <person name="Rodriguez-Kessler M."/>
            <person name="Delgado-Sanchez P."/>
        </authorList>
    </citation>
    <scope>NUCLEOTIDE SEQUENCE</scope>
    <source>
        <tissue evidence="2">Cladode</tissue>
    </source>
</reference>
<dbReference type="Pfam" id="PF00646">
    <property type="entry name" value="F-box"/>
    <property type="match status" value="1"/>
</dbReference>
<name>A0A7C9B2E8_OPUST</name>
<proteinExistence type="predicted"/>